<dbReference type="PANTHER" id="PTHR42690">
    <property type="entry name" value="THREONINE SYNTHASE FAMILY MEMBER"/>
    <property type="match status" value="1"/>
</dbReference>
<evidence type="ECO:0000256" key="4">
    <source>
        <dbReference type="ARBA" id="ARBA00023239"/>
    </source>
</evidence>
<comment type="similarity">
    <text evidence="2">Belongs to the threonine synthase family.</text>
</comment>
<comment type="cofactor">
    <cofactor evidence="1">
        <name>pyridoxal 5'-phosphate</name>
        <dbReference type="ChEBI" id="CHEBI:597326"/>
    </cofactor>
</comment>
<dbReference type="InterPro" id="IPR051166">
    <property type="entry name" value="Threonine_Synthase"/>
</dbReference>
<dbReference type="Pfam" id="PF14821">
    <property type="entry name" value="Thr_synth_N"/>
    <property type="match status" value="1"/>
</dbReference>
<feature type="region of interest" description="Disordered" evidence="5">
    <location>
        <begin position="255"/>
        <end position="358"/>
    </location>
</feature>
<reference evidence="7" key="3">
    <citation type="submission" date="2025-09" db="UniProtKB">
        <authorList>
            <consortium name="Ensembl"/>
        </authorList>
    </citation>
    <scope>IDENTIFICATION</scope>
    <source>
        <strain evidence="7">Guanapo</strain>
    </source>
</reference>
<sequence length="358" mass="38519">MIHLVQQRTSTMCLNLGSQNLTILTPLLPPGWSFSQVLRRRSVKEWTADGLRMRYCSTRGGVQNRDFREVLFSGFAPDGGMFMPETLPAVSPETLRSWTGLRYQRLVLEVAALFIPEELIPRGDLEALVAEALSGFSVPDSVRIARLKDGLSVLELFHGETLAFKDLAMSCTVHFLNYFLRRDGSRAVVLVGTSGDTGGSAVRSARSLPGLDVLVVFPRGRITAVQEKHMTSCLEDNVHVFAGPVQHGAGLLAAAGPGRRRRENHDGGVPAFASPAAAREPAQTAGRGSGDRRCERPGDPGDHEAVLGAEPVPAVSAHGRGRLAPLQQNPQPGQKQMLRRYGVSSEVSGGGGEGRSDL</sequence>
<dbReference type="Gene3D" id="3.90.1380.10">
    <property type="entry name" value="Threonine synthase, N-terminal domain"/>
    <property type="match status" value="1"/>
</dbReference>
<dbReference type="Ensembl" id="ENSPRET00000010706.1">
    <property type="protein sequence ID" value="ENSPREP00000010580.1"/>
    <property type="gene ID" value="ENSPREG00000007221.1"/>
</dbReference>
<dbReference type="InterPro" id="IPR036052">
    <property type="entry name" value="TrpB-like_PALP_sf"/>
</dbReference>
<reference evidence="7" key="2">
    <citation type="submission" date="2025-08" db="UniProtKB">
        <authorList>
            <consortium name="Ensembl"/>
        </authorList>
    </citation>
    <scope>IDENTIFICATION</scope>
    <source>
        <strain evidence="7">Guanapo</strain>
    </source>
</reference>
<feature type="domain" description="Threonine synthase N-terminal" evidence="6">
    <location>
        <begin position="54"/>
        <end position="132"/>
    </location>
</feature>
<reference evidence="8" key="1">
    <citation type="submission" date="2013-11" db="EMBL/GenBank/DDBJ databases">
        <title>The genomic landscape of the Guanapo guppy.</title>
        <authorList>
            <person name="Kuenstner A."/>
            <person name="Dreyer C."/>
        </authorList>
    </citation>
    <scope>NUCLEOTIDE SEQUENCE</scope>
    <source>
        <strain evidence="8">Guanapo</strain>
    </source>
</reference>
<evidence type="ECO:0000313" key="7">
    <source>
        <dbReference type="Ensembl" id="ENSPREP00000010580.1"/>
    </source>
</evidence>
<organism evidence="7 8">
    <name type="scientific">Poecilia reticulata</name>
    <name type="common">Guppy</name>
    <name type="synonym">Acanthophacelus reticulatus</name>
    <dbReference type="NCBI Taxonomy" id="8081"/>
    <lineage>
        <taxon>Eukaryota</taxon>
        <taxon>Metazoa</taxon>
        <taxon>Chordata</taxon>
        <taxon>Craniata</taxon>
        <taxon>Vertebrata</taxon>
        <taxon>Euteleostomi</taxon>
        <taxon>Actinopterygii</taxon>
        <taxon>Neopterygii</taxon>
        <taxon>Teleostei</taxon>
        <taxon>Neoteleostei</taxon>
        <taxon>Acanthomorphata</taxon>
        <taxon>Ovalentaria</taxon>
        <taxon>Atherinomorphae</taxon>
        <taxon>Cyprinodontiformes</taxon>
        <taxon>Poeciliidae</taxon>
        <taxon>Poeciliinae</taxon>
        <taxon>Poecilia</taxon>
    </lineage>
</organism>
<evidence type="ECO:0000256" key="3">
    <source>
        <dbReference type="ARBA" id="ARBA00022898"/>
    </source>
</evidence>
<protein>
    <submittedName>
        <fullName evidence="7">Threonine synthase-like 2</fullName>
    </submittedName>
</protein>
<feature type="compositionally biased region" description="Gly residues" evidence="5">
    <location>
        <begin position="348"/>
        <end position="358"/>
    </location>
</feature>
<proteinExistence type="inferred from homology"/>
<dbReference type="Gene3D" id="3.40.50.1100">
    <property type="match status" value="1"/>
</dbReference>
<keyword evidence="3" id="KW-0663">Pyridoxal phosphate</keyword>
<dbReference type="Bgee" id="ENSPREG00000007221">
    <property type="expression patterns" value="Expressed in caudal fin and 1 other cell type or tissue"/>
</dbReference>
<evidence type="ECO:0000259" key="6">
    <source>
        <dbReference type="Pfam" id="PF14821"/>
    </source>
</evidence>
<evidence type="ECO:0000313" key="8">
    <source>
        <dbReference type="Proteomes" id="UP000242638"/>
    </source>
</evidence>
<dbReference type="InterPro" id="IPR029144">
    <property type="entry name" value="Thr_synth_N"/>
</dbReference>
<dbReference type="FunFam" id="3.90.1380.10:FF:000003">
    <property type="entry name" value="THR4p Threonine synthase"/>
    <property type="match status" value="1"/>
</dbReference>
<dbReference type="GO" id="GO:0030170">
    <property type="term" value="F:pyridoxal phosphate binding"/>
    <property type="evidence" value="ECO:0007669"/>
    <property type="project" value="TreeGrafter"/>
</dbReference>
<dbReference type="GeneTree" id="ENSGT00940000158503"/>
<accession>A0A3P9NLX7</accession>
<dbReference type="GO" id="GO:0046360">
    <property type="term" value="P:2-oxobutyrate biosynthetic process"/>
    <property type="evidence" value="ECO:0007669"/>
    <property type="project" value="TreeGrafter"/>
</dbReference>
<evidence type="ECO:0000256" key="2">
    <source>
        <dbReference type="ARBA" id="ARBA00005517"/>
    </source>
</evidence>
<dbReference type="SUPFAM" id="SSF53686">
    <property type="entry name" value="Tryptophan synthase beta subunit-like PLP-dependent enzymes"/>
    <property type="match status" value="1"/>
</dbReference>
<keyword evidence="4" id="KW-0456">Lyase</keyword>
<dbReference type="Proteomes" id="UP000242638">
    <property type="component" value="Unassembled WGS sequence"/>
</dbReference>
<dbReference type="InterPro" id="IPR037158">
    <property type="entry name" value="Thr_synth_N_sf"/>
</dbReference>
<dbReference type="AlphaFoldDB" id="A0A3P9NLX7"/>
<evidence type="ECO:0000256" key="5">
    <source>
        <dbReference type="SAM" id="MobiDB-lite"/>
    </source>
</evidence>
<feature type="compositionally biased region" description="Low complexity" evidence="5">
    <location>
        <begin position="270"/>
        <end position="285"/>
    </location>
</feature>
<dbReference type="GO" id="GO:0009071">
    <property type="term" value="P:serine family amino acid catabolic process"/>
    <property type="evidence" value="ECO:0007669"/>
    <property type="project" value="TreeGrafter"/>
</dbReference>
<keyword evidence="8" id="KW-1185">Reference proteome</keyword>
<feature type="compositionally biased region" description="Basic and acidic residues" evidence="5">
    <location>
        <begin position="289"/>
        <end position="305"/>
    </location>
</feature>
<evidence type="ECO:0000256" key="1">
    <source>
        <dbReference type="ARBA" id="ARBA00001933"/>
    </source>
</evidence>
<dbReference type="GO" id="GO:0016829">
    <property type="term" value="F:lyase activity"/>
    <property type="evidence" value="ECO:0007669"/>
    <property type="project" value="UniProtKB-KW"/>
</dbReference>
<name>A0A3P9NLX7_POERE</name>
<dbReference type="PANTHER" id="PTHR42690:SF1">
    <property type="entry name" value="THREONINE SYNTHASE-LIKE 2"/>
    <property type="match status" value="1"/>
</dbReference>